<dbReference type="PANTHER" id="PTHR32196">
    <property type="entry name" value="ABC TRANSPORTER PERMEASE PROTEIN YPHD-RELATED-RELATED"/>
    <property type="match status" value="1"/>
</dbReference>
<keyword evidence="4" id="KW-0997">Cell inner membrane</keyword>
<feature type="transmembrane region" description="Helical" evidence="8">
    <location>
        <begin position="136"/>
        <end position="156"/>
    </location>
</feature>
<dbReference type="Pfam" id="PF02653">
    <property type="entry name" value="BPD_transp_2"/>
    <property type="match status" value="1"/>
</dbReference>
<gene>
    <name evidence="9" type="ORF">SAMN05444959_106170</name>
</gene>
<feature type="transmembrane region" description="Helical" evidence="8">
    <location>
        <begin position="218"/>
        <end position="239"/>
    </location>
</feature>
<evidence type="ECO:0000256" key="5">
    <source>
        <dbReference type="ARBA" id="ARBA00022692"/>
    </source>
</evidence>
<organism evidence="9 10">
    <name type="scientific">Paracoccus seriniphilus</name>
    <dbReference type="NCBI Taxonomy" id="184748"/>
    <lineage>
        <taxon>Bacteria</taxon>
        <taxon>Pseudomonadati</taxon>
        <taxon>Pseudomonadota</taxon>
        <taxon>Alphaproteobacteria</taxon>
        <taxon>Rhodobacterales</taxon>
        <taxon>Paracoccaceae</taxon>
        <taxon>Paracoccus</taxon>
    </lineage>
</organism>
<feature type="transmembrane region" description="Helical" evidence="8">
    <location>
        <begin position="276"/>
        <end position="296"/>
    </location>
</feature>
<feature type="transmembrane region" description="Helical" evidence="8">
    <location>
        <begin position="168"/>
        <end position="190"/>
    </location>
</feature>
<dbReference type="GO" id="GO:0022857">
    <property type="term" value="F:transmembrane transporter activity"/>
    <property type="evidence" value="ECO:0007669"/>
    <property type="project" value="InterPro"/>
</dbReference>
<accession>A0A239PUZ8</accession>
<evidence type="ECO:0000256" key="8">
    <source>
        <dbReference type="SAM" id="Phobius"/>
    </source>
</evidence>
<keyword evidence="6 8" id="KW-1133">Transmembrane helix</keyword>
<evidence type="ECO:0000256" key="1">
    <source>
        <dbReference type="ARBA" id="ARBA00004651"/>
    </source>
</evidence>
<evidence type="ECO:0000256" key="6">
    <source>
        <dbReference type="ARBA" id="ARBA00022989"/>
    </source>
</evidence>
<evidence type="ECO:0000256" key="2">
    <source>
        <dbReference type="ARBA" id="ARBA00022448"/>
    </source>
</evidence>
<dbReference type="GO" id="GO:0005886">
    <property type="term" value="C:plasma membrane"/>
    <property type="evidence" value="ECO:0007669"/>
    <property type="project" value="UniProtKB-SubCell"/>
</dbReference>
<dbReference type="CDD" id="cd06579">
    <property type="entry name" value="TM_PBP1_transp_AraH_like"/>
    <property type="match status" value="1"/>
</dbReference>
<comment type="subcellular location">
    <subcellularLocation>
        <location evidence="1">Cell membrane</location>
        <topology evidence="1">Multi-pass membrane protein</topology>
    </subcellularLocation>
</comment>
<dbReference type="PANTHER" id="PTHR32196:SF21">
    <property type="entry name" value="ABC TRANSPORTER PERMEASE PROTEIN YPHD-RELATED"/>
    <property type="match status" value="1"/>
</dbReference>
<keyword evidence="5 8" id="KW-0812">Transmembrane</keyword>
<keyword evidence="10" id="KW-1185">Reference proteome</keyword>
<proteinExistence type="predicted"/>
<evidence type="ECO:0000256" key="7">
    <source>
        <dbReference type="ARBA" id="ARBA00023136"/>
    </source>
</evidence>
<dbReference type="Proteomes" id="UP000198307">
    <property type="component" value="Unassembled WGS sequence"/>
</dbReference>
<feature type="transmembrane region" description="Helical" evidence="8">
    <location>
        <begin position="245"/>
        <end position="264"/>
    </location>
</feature>
<evidence type="ECO:0000256" key="3">
    <source>
        <dbReference type="ARBA" id="ARBA00022475"/>
    </source>
</evidence>
<dbReference type="OrthoDB" id="192433at2"/>
<feature type="transmembrane region" description="Helical" evidence="8">
    <location>
        <begin position="65"/>
        <end position="84"/>
    </location>
</feature>
<sequence length="327" mass="33843">MRNGTERQAVFLALINVVVLATGAVLAGANFVDSYNLQIMAAQVPELGLLALGVALAMISGNGGIDLSGIALANLASILAYLAISRMIDPAAAPLAFTWVFAVTAIAVGVAGGLLNGLVIAYAGLTPLIATLGSQLVFTGIAVWLTGGSAVGLGYIPPLDNLGNLPVLGVPLCFALFILVAALLGFVLRVTPFGIKLTLMGSNDKAARYGGIPTRKMIVLTYTIAGVLASIAGVIIAARNSSVKWDYGSSYVLIAILIAVLAGVRPEGGHGRVLSVVLAATALQMLSSLFNFMGISNFFRDLAWGVLLLALLASARIQISPWLRMRR</sequence>
<feature type="transmembrane region" description="Helical" evidence="8">
    <location>
        <begin position="302"/>
        <end position="319"/>
    </location>
</feature>
<dbReference type="EMBL" id="FZQB01000006">
    <property type="protein sequence ID" value="SNT73990.1"/>
    <property type="molecule type" value="Genomic_DNA"/>
</dbReference>
<evidence type="ECO:0000313" key="9">
    <source>
        <dbReference type="EMBL" id="SNT73990.1"/>
    </source>
</evidence>
<dbReference type="InterPro" id="IPR001851">
    <property type="entry name" value="ABC_transp_permease"/>
</dbReference>
<dbReference type="RefSeq" id="WP_089344350.1">
    <property type="nucleotide sequence ID" value="NZ_CP067130.1"/>
</dbReference>
<reference evidence="9 10" key="1">
    <citation type="submission" date="2017-07" db="EMBL/GenBank/DDBJ databases">
        <authorList>
            <person name="Sun Z.S."/>
            <person name="Albrecht U."/>
            <person name="Echele G."/>
            <person name="Lee C.C."/>
        </authorList>
    </citation>
    <scope>NUCLEOTIDE SEQUENCE [LARGE SCALE GENOMIC DNA]</scope>
    <source>
        <strain evidence="9 10">DSM 14827</strain>
    </source>
</reference>
<feature type="transmembrane region" description="Helical" evidence="8">
    <location>
        <begin position="96"/>
        <end position="124"/>
    </location>
</feature>
<keyword evidence="2" id="KW-0813">Transport</keyword>
<name>A0A239PUZ8_9RHOB</name>
<evidence type="ECO:0000256" key="4">
    <source>
        <dbReference type="ARBA" id="ARBA00022519"/>
    </source>
</evidence>
<keyword evidence="3" id="KW-1003">Cell membrane</keyword>
<keyword evidence="7 8" id="KW-0472">Membrane</keyword>
<evidence type="ECO:0000313" key="10">
    <source>
        <dbReference type="Proteomes" id="UP000198307"/>
    </source>
</evidence>
<feature type="transmembrane region" description="Helical" evidence="8">
    <location>
        <begin position="37"/>
        <end position="58"/>
    </location>
</feature>
<protein>
    <submittedName>
        <fullName evidence="9">Monosaccharide ABC transporter membrane protein, CUT2 family</fullName>
    </submittedName>
</protein>
<dbReference type="AlphaFoldDB" id="A0A239PUZ8"/>
<feature type="transmembrane region" description="Helical" evidence="8">
    <location>
        <begin position="9"/>
        <end position="31"/>
    </location>
</feature>